<dbReference type="GeneID" id="123046356"/>
<evidence type="ECO:0000256" key="5">
    <source>
        <dbReference type="ARBA" id="ARBA00022898"/>
    </source>
</evidence>
<dbReference type="InterPro" id="IPR015424">
    <property type="entry name" value="PyrdxlP-dep_Trfase"/>
</dbReference>
<dbReference type="FunFam" id="3.40.640.10:FF:000086">
    <property type="entry name" value="Kynurenine--oxoglutarate transaminase 1"/>
    <property type="match status" value="1"/>
</dbReference>
<dbReference type="PROSITE" id="PS00105">
    <property type="entry name" value="AA_TRANSFER_CLASS_1"/>
    <property type="match status" value="1"/>
</dbReference>
<dbReference type="InterPro" id="IPR015422">
    <property type="entry name" value="PyrdxlP-dep_Trfase_small"/>
</dbReference>
<dbReference type="GO" id="GO:0030170">
    <property type="term" value="F:pyridoxal phosphate binding"/>
    <property type="evidence" value="ECO:0007669"/>
    <property type="project" value="InterPro"/>
</dbReference>
<comment type="cofactor">
    <cofactor evidence="1">
        <name>pyridoxal 5'-phosphate</name>
        <dbReference type="ChEBI" id="CHEBI:597326"/>
    </cofactor>
</comment>
<dbReference type="InterPro" id="IPR015421">
    <property type="entry name" value="PyrdxlP-dep_Trfase_major"/>
</dbReference>
<dbReference type="Gramene" id="TraesCS1A03G0432600.2">
    <property type="protein sequence ID" value="TraesCS1A03G0432600.2.CDS"/>
    <property type="gene ID" value="TraesCS1A03G0432600"/>
</dbReference>
<dbReference type="InterPro" id="IPR051326">
    <property type="entry name" value="Kynurenine-oxoglutarate_AT"/>
</dbReference>
<dbReference type="Gramene" id="TraesCS1A02G160200.2">
    <property type="protein sequence ID" value="TraesCS1A02G160200.2"/>
    <property type="gene ID" value="TraesCS1A02G160200"/>
</dbReference>
<keyword evidence="4" id="KW-0808">Transferase</keyword>
<dbReference type="InterPro" id="IPR004839">
    <property type="entry name" value="Aminotransferase_I/II_large"/>
</dbReference>
<dbReference type="Gene3D" id="3.90.1150.10">
    <property type="entry name" value="Aspartate Aminotransferase, domain 1"/>
    <property type="match status" value="1"/>
</dbReference>
<dbReference type="OMA" id="LGWSVWP"/>
<dbReference type="FunFam" id="3.90.1150.10:FF:000096">
    <property type="entry name" value="ATP-binding cassette sub-family A member 3-like Protein"/>
    <property type="match status" value="1"/>
</dbReference>
<keyword evidence="8" id="KW-1185">Reference proteome</keyword>
<dbReference type="Pfam" id="PF00155">
    <property type="entry name" value="Aminotran_1_2"/>
    <property type="match status" value="1"/>
</dbReference>
<evidence type="ECO:0000256" key="2">
    <source>
        <dbReference type="ARBA" id="ARBA00007441"/>
    </source>
</evidence>
<dbReference type="GO" id="GO:0016212">
    <property type="term" value="F:kynurenine-oxoglutarate transaminase activity"/>
    <property type="evidence" value="ECO:0000318"/>
    <property type="project" value="GO_Central"/>
</dbReference>
<dbReference type="OrthoDB" id="2414662at2759"/>
<accession>A0A3B5XY81</accession>
<protein>
    <recommendedName>
        <fullName evidence="6">Aminotransferase class I/classII large domain-containing protein</fullName>
    </recommendedName>
</protein>
<comment type="similarity">
    <text evidence="2">Belongs to the class-I pyridoxal-phosphate-dependent aminotransferase family.</text>
</comment>
<dbReference type="SUPFAM" id="SSF53383">
    <property type="entry name" value="PLP-dependent transferases"/>
    <property type="match status" value="1"/>
</dbReference>
<reference evidence="7" key="1">
    <citation type="submission" date="2018-08" db="EMBL/GenBank/DDBJ databases">
        <authorList>
            <person name="Rossello M."/>
        </authorList>
    </citation>
    <scope>NUCLEOTIDE SEQUENCE [LARGE SCALE GENOMIC DNA]</scope>
    <source>
        <strain evidence="7">cv. Chinese Spring</strain>
    </source>
</reference>
<evidence type="ECO:0000256" key="1">
    <source>
        <dbReference type="ARBA" id="ARBA00001933"/>
    </source>
</evidence>
<dbReference type="SMR" id="A0A3B5XY81"/>
<reference evidence="7" key="2">
    <citation type="submission" date="2018-10" db="UniProtKB">
        <authorList>
            <consortium name="EnsemblPlants"/>
        </authorList>
    </citation>
    <scope>IDENTIFICATION</scope>
</reference>
<dbReference type="GO" id="GO:0005737">
    <property type="term" value="C:cytoplasm"/>
    <property type="evidence" value="ECO:0000318"/>
    <property type="project" value="GO_Central"/>
</dbReference>
<gene>
    <name evidence="7" type="primary">LOC123046356</name>
</gene>
<evidence type="ECO:0000256" key="4">
    <source>
        <dbReference type="ARBA" id="ARBA00022679"/>
    </source>
</evidence>
<evidence type="ECO:0000313" key="7">
    <source>
        <dbReference type="EnsemblPlants" id="TraesCS1A02G160200.2"/>
    </source>
</evidence>
<dbReference type="PANTHER" id="PTHR43807">
    <property type="entry name" value="FI04487P"/>
    <property type="match status" value="1"/>
</dbReference>
<evidence type="ECO:0000259" key="6">
    <source>
        <dbReference type="Pfam" id="PF00155"/>
    </source>
</evidence>
<sequence>MEGGSTPPWPYPNVASCQATPTVELGGAVEVGASEQPMEEKLSEASKRAAPSPIQQLSHLAQRVGAVNLAEGFPDFPAPAHVKAAAAAAIAADLNQYRHVQGVCDVLAATMKRDHGFDVDPLTDFAICCGQSEAFAAAVFAIIDPGDEVLLFDPAYETYQTCIELARGVPVYVPLDPPSWTLDADKFLKSFTSRTKAVVLNSPHNPTGKVFSKEELLIISQACQQMDCFAITDEVYEYITYDENKHISLASLPGMQQRTIITSSLSKTYSVTGWRIGWACAAANIATAIRNIHVKLTDSAPAPFQEAALIALTSTPDYYESLKKDYAERRDFILQLLKNYGFHISFKPQGSVFVFAELPKSWQISDIDFVTNLINNAGVAAVPGRGFFHTDADDQSYHHRYVRFAFCKSDETLKAAAQKMMKLVKSNEKVPHDTQSFCVSKKGRNEHVTK</sequence>
<evidence type="ECO:0000313" key="8">
    <source>
        <dbReference type="Proteomes" id="UP000019116"/>
    </source>
</evidence>
<dbReference type="Gene3D" id="3.40.640.10">
    <property type="entry name" value="Type I PLP-dependent aspartate aminotransferase-like (Major domain)"/>
    <property type="match status" value="1"/>
</dbReference>
<organism evidence="7">
    <name type="scientific">Triticum aestivum</name>
    <name type="common">Wheat</name>
    <dbReference type="NCBI Taxonomy" id="4565"/>
    <lineage>
        <taxon>Eukaryota</taxon>
        <taxon>Viridiplantae</taxon>
        <taxon>Streptophyta</taxon>
        <taxon>Embryophyta</taxon>
        <taxon>Tracheophyta</taxon>
        <taxon>Spermatophyta</taxon>
        <taxon>Magnoliopsida</taxon>
        <taxon>Liliopsida</taxon>
        <taxon>Poales</taxon>
        <taxon>Poaceae</taxon>
        <taxon>BOP clade</taxon>
        <taxon>Pooideae</taxon>
        <taxon>Triticodae</taxon>
        <taxon>Triticeae</taxon>
        <taxon>Triticinae</taxon>
        <taxon>Triticum</taxon>
    </lineage>
</organism>
<feature type="domain" description="Aminotransferase class I/classII large" evidence="6">
    <location>
        <begin position="67"/>
        <end position="419"/>
    </location>
</feature>
<dbReference type="RefSeq" id="XP_044325642.1">
    <property type="nucleotide sequence ID" value="XM_044469707.1"/>
</dbReference>
<keyword evidence="5" id="KW-0663">Pyridoxal phosphate</keyword>
<name>A0A3B5XY81_WHEAT</name>
<dbReference type="PANTHER" id="PTHR43807:SF12">
    <property type="entry name" value="AMINOTRANSFERASE, CLASSES I AND II FAMILY PROTEIN, EXPRESSED"/>
    <property type="match status" value="1"/>
</dbReference>
<keyword evidence="3" id="KW-0032">Aminotransferase</keyword>
<dbReference type="Proteomes" id="UP000019116">
    <property type="component" value="Chromosome 1A"/>
</dbReference>
<dbReference type="CDD" id="cd00609">
    <property type="entry name" value="AAT_like"/>
    <property type="match status" value="1"/>
</dbReference>
<dbReference type="AlphaFoldDB" id="A0A3B5XY81"/>
<dbReference type="InterPro" id="IPR004838">
    <property type="entry name" value="NHTrfase_class1_PyrdxlP-BS"/>
</dbReference>
<dbReference type="EnsemblPlants" id="TraesCS1A02G160200.2">
    <property type="protein sequence ID" value="TraesCS1A02G160200.2"/>
    <property type="gene ID" value="TraesCS1A02G160200"/>
</dbReference>
<dbReference type="STRING" id="4565.A0A3B5XY81"/>
<dbReference type="KEGG" id="taes:123046356"/>
<proteinExistence type="inferred from homology"/>
<evidence type="ECO:0000256" key="3">
    <source>
        <dbReference type="ARBA" id="ARBA00022576"/>
    </source>
</evidence>